<dbReference type="InterPro" id="IPR013766">
    <property type="entry name" value="Thioredoxin_domain"/>
</dbReference>
<dbReference type="PANTHER" id="PTHR45663">
    <property type="entry name" value="GEO12009P1"/>
    <property type="match status" value="1"/>
</dbReference>
<feature type="signal peptide" evidence="6">
    <location>
        <begin position="1"/>
        <end position="21"/>
    </location>
</feature>
<evidence type="ECO:0000256" key="4">
    <source>
        <dbReference type="ARBA" id="ARBA00023284"/>
    </source>
</evidence>
<keyword evidence="9" id="KW-1185">Reference proteome</keyword>
<evidence type="ECO:0000256" key="3">
    <source>
        <dbReference type="ARBA" id="ARBA00023157"/>
    </source>
</evidence>
<organism evidence="8 9">
    <name type="scientific">Luteolibacter soli</name>
    <dbReference type="NCBI Taxonomy" id="3135280"/>
    <lineage>
        <taxon>Bacteria</taxon>
        <taxon>Pseudomonadati</taxon>
        <taxon>Verrucomicrobiota</taxon>
        <taxon>Verrucomicrobiia</taxon>
        <taxon>Verrucomicrobiales</taxon>
        <taxon>Verrucomicrobiaceae</taxon>
        <taxon>Luteolibacter</taxon>
    </lineage>
</organism>
<keyword evidence="3" id="KW-1015">Disulfide bond</keyword>
<dbReference type="PROSITE" id="PS00194">
    <property type="entry name" value="THIOREDOXIN_1"/>
    <property type="match status" value="1"/>
</dbReference>
<dbReference type="PROSITE" id="PS51352">
    <property type="entry name" value="THIOREDOXIN_2"/>
    <property type="match status" value="1"/>
</dbReference>
<evidence type="ECO:0000256" key="6">
    <source>
        <dbReference type="SAM" id="SignalP"/>
    </source>
</evidence>
<evidence type="ECO:0000313" key="8">
    <source>
        <dbReference type="EMBL" id="MEK7953418.1"/>
    </source>
</evidence>
<keyword evidence="2" id="KW-0249">Electron transport</keyword>
<evidence type="ECO:0000256" key="2">
    <source>
        <dbReference type="ARBA" id="ARBA00022982"/>
    </source>
</evidence>
<dbReference type="EMBL" id="JBBUKT010000011">
    <property type="protein sequence ID" value="MEK7953418.1"/>
    <property type="molecule type" value="Genomic_DNA"/>
</dbReference>
<evidence type="ECO:0000259" key="7">
    <source>
        <dbReference type="PROSITE" id="PS51352"/>
    </source>
</evidence>
<dbReference type="CDD" id="cd02947">
    <property type="entry name" value="TRX_family"/>
    <property type="match status" value="1"/>
</dbReference>
<keyword evidence="6" id="KW-0732">Signal</keyword>
<feature type="chain" id="PRO_5047496468" evidence="6">
    <location>
        <begin position="22"/>
        <end position="171"/>
    </location>
</feature>
<dbReference type="PRINTS" id="PR00421">
    <property type="entry name" value="THIOREDOXIN"/>
</dbReference>
<feature type="domain" description="Thioredoxin" evidence="7">
    <location>
        <begin position="27"/>
        <end position="155"/>
    </location>
</feature>
<dbReference type="PANTHER" id="PTHR45663:SF11">
    <property type="entry name" value="GEO12009P1"/>
    <property type="match status" value="1"/>
</dbReference>
<dbReference type="InterPro" id="IPR036249">
    <property type="entry name" value="Thioredoxin-like_sf"/>
</dbReference>
<keyword evidence="4" id="KW-0676">Redox-active center</keyword>
<reference evidence="8 9" key="1">
    <citation type="submission" date="2024-04" db="EMBL/GenBank/DDBJ databases">
        <title>Luteolibacter sp. isolated from soil.</title>
        <authorList>
            <person name="An J."/>
        </authorList>
    </citation>
    <scope>NUCLEOTIDE SEQUENCE [LARGE SCALE GENOMIC DNA]</scope>
    <source>
        <strain evidence="8 9">Y139</strain>
    </source>
</reference>
<feature type="region of interest" description="Disordered" evidence="5">
    <location>
        <begin position="24"/>
        <end position="44"/>
    </location>
</feature>
<gene>
    <name evidence="8" type="ORF">WKV53_23085</name>
</gene>
<evidence type="ECO:0000313" key="9">
    <source>
        <dbReference type="Proteomes" id="UP001371305"/>
    </source>
</evidence>
<dbReference type="Pfam" id="PF00085">
    <property type="entry name" value="Thioredoxin"/>
    <property type="match status" value="1"/>
</dbReference>
<keyword evidence="1" id="KW-0813">Transport</keyword>
<proteinExistence type="predicted"/>
<evidence type="ECO:0000256" key="5">
    <source>
        <dbReference type="SAM" id="MobiDB-lite"/>
    </source>
</evidence>
<name>A0ABU9B0X6_9BACT</name>
<dbReference type="SUPFAM" id="SSF52833">
    <property type="entry name" value="Thioredoxin-like"/>
    <property type="match status" value="1"/>
</dbReference>
<dbReference type="Proteomes" id="UP001371305">
    <property type="component" value="Unassembled WGS sequence"/>
</dbReference>
<sequence>MRIQLASSLILLLAVSSCESAKGPLSKSKTSAAPKPAACTSAASSGHMPAVQELESAGYDSFITTPGRLMVVDFHADWCGPCRRLGPVLEQVAGEFPGKVCIGRVNVDNAREIAEREGVRGIPDVRIFRDGRQVDQFVGVVDAGTIRELLRKHSEDLQVAQAAEPKRRSSE</sequence>
<dbReference type="InterPro" id="IPR017937">
    <property type="entry name" value="Thioredoxin_CS"/>
</dbReference>
<evidence type="ECO:0000256" key="1">
    <source>
        <dbReference type="ARBA" id="ARBA00022448"/>
    </source>
</evidence>
<dbReference type="Gene3D" id="3.40.30.10">
    <property type="entry name" value="Glutaredoxin"/>
    <property type="match status" value="1"/>
</dbReference>
<protein>
    <submittedName>
        <fullName evidence="8">Thioredoxin domain-containing protein</fullName>
    </submittedName>
</protein>
<accession>A0ABU9B0X6</accession>
<comment type="caution">
    <text evidence="8">The sequence shown here is derived from an EMBL/GenBank/DDBJ whole genome shotgun (WGS) entry which is preliminary data.</text>
</comment>
<dbReference type="PROSITE" id="PS51257">
    <property type="entry name" value="PROKAR_LIPOPROTEIN"/>
    <property type="match status" value="1"/>
</dbReference>
<feature type="compositionally biased region" description="Low complexity" evidence="5">
    <location>
        <begin position="26"/>
        <end position="44"/>
    </location>
</feature>
<dbReference type="RefSeq" id="WP_341407183.1">
    <property type="nucleotide sequence ID" value="NZ_JBBUKT010000011.1"/>
</dbReference>